<dbReference type="EMBL" id="CADEAL010000990">
    <property type="protein sequence ID" value="CAB1427723.1"/>
    <property type="molecule type" value="Genomic_DNA"/>
</dbReference>
<reference evidence="1" key="1">
    <citation type="submission" date="2020-03" db="EMBL/GenBank/DDBJ databases">
        <authorList>
            <person name="Weist P."/>
        </authorList>
    </citation>
    <scope>NUCLEOTIDE SEQUENCE</scope>
</reference>
<name>A0A9N7UCV2_PLEPL</name>
<sequence length="110" mass="12539">MVWRQAERMRRARRWRQFNCDRKSESIRKPITRLLIKAAVARLMSFLPASLLPATGDRHRSLVANATGSTCTERSGLSTSRRARELASADPCCPHLAVGLKRESLWIHLQ</sequence>
<organism evidence="1 2">
    <name type="scientific">Pleuronectes platessa</name>
    <name type="common">European plaice</name>
    <dbReference type="NCBI Taxonomy" id="8262"/>
    <lineage>
        <taxon>Eukaryota</taxon>
        <taxon>Metazoa</taxon>
        <taxon>Chordata</taxon>
        <taxon>Craniata</taxon>
        <taxon>Vertebrata</taxon>
        <taxon>Euteleostomi</taxon>
        <taxon>Actinopterygii</taxon>
        <taxon>Neopterygii</taxon>
        <taxon>Teleostei</taxon>
        <taxon>Neoteleostei</taxon>
        <taxon>Acanthomorphata</taxon>
        <taxon>Carangaria</taxon>
        <taxon>Pleuronectiformes</taxon>
        <taxon>Pleuronectoidei</taxon>
        <taxon>Pleuronectidae</taxon>
        <taxon>Pleuronectes</taxon>
    </lineage>
</organism>
<evidence type="ECO:0000313" key="2">
    <source>
        <dbReference type="Proteomes" id="UP001153269"/>
    </source>
</evidence>
<evidence type="ECO:0000313" key="1">
    <source>
        <dbReference type="EMBL" id="CAB1427723.1"/>
    </source>
</evidence>
<dbReference type="Proteomes" id="UP001153269">
    <property type="component" value="Unassembled WGS sequence"/>
</dbReference>
<protein>
    <submittedName>
        <fullName evidence="1">Uncharacterized protein</fullName>
    </submittedName>
</protein>
<gene>
    <name evidence="1" type="ORF">PLEPLA_LOCUS15665</name>
</gene>
<keyword evidence="2" id="KW-1185">Reference proteome</keyword>
<dbReference type="AlphaFoldDB" id="A0A9N7UCV2"/>
<comment type="caution">
    <text evidence="1">The sequence shown here is derived from an EMBL/GenBank/DDBJ whole genome shotgun (WGS) entry which is preliminary data.</text>
</comment>
<proteinExistence type="predicted"/>
<accession>A0A9N7UCV2</accession>